<gene>
    <name evidence="2" type="ORF">B0T16DRAFT_442454</name>
</gene>
<organism evidence="2 3">
    <name type="scientific">Cercophora newfieldiana</name>
    <dbReference type="NCBI Taxonomy" id="92897"/>
    <lineage>
        <taxon>Eukaryota</taxon>
        <taxon>Fungi</taxon>
        <taxon>Dikarya</taxon>
        <taxon>Ascomycota</taxon>
        <taxon>Pezizomycotina</taxon>
        <taxon>Sordariomycetes</taxon>
        <taxon>Sordariomycetidae</taxon>
        <taxon>Sordariales</taxon>
        <taxon>Lasiosphaeriaceae</taxon>
        <taxon>Cercophora</taxon>
    </lineage>
</organism>
<evidence type="ECO:0000313" key="2">
    <source>
        <dbReference type="EMBL" id="KAK0657885.1"/>
    </source>
</evidence>
<protein>
    <submittedName>
        <fullName evidence="2">Uncharacterized protein</fullName>
    </submittedName>
</protein>
<sequence length="251" mass="29162">MNRFTASQRIIDQLESCLDLISAPLEADFQDIFDQKHDEYDKWWEEHATHARWDPVIKAILSATREAFPLSPSLASSPVTADQIEDEEFRVFHAYWRDVFSCLLEKVNSDPSIPEYVTEPPRPKLSVMLYTRVPHDEIPCTSLLPTVEENILLENPDGVTKGDFVTAVGRYLYAPPSPDPKGPQVYRVGERSRQTGEWDVTVWLYCTGMEMFAEESEKELRRRHFFDERDDVVSDYRDQEGRGDEERGREQ</sequence>
<dbReference type="AlphaFoldDB" id="A0AA39YUU1"/>
<dbReference type="Proteomes" id="UP001174936">
    <property type="component" value="Unassembled WGS sequence"/>
</dbReference>
<name>A0AA39YUU1_9PEZI</name>
<proteinExistence type="predicted"/>
<dbReference type="EMBL" id="JAULSV010000001">
    <property type="protein sequence ID" value="KAK0657885.1"/>
    <property type="molecule type" value="Genomic_DNA"/>
</dbReference>
<evidence type="ECO:0000313" key="3">
    <source>
        <dbReference type="Proteomes" id="UP001174936"/>
    </source>
</evidence>
<evidence type="ECO:0000256" key="1">
    <source>
        <dbReference type="SAM" id="MobiDB-lite"/>
    </source>
</evidence>
<feature type="region of interest" description="Disordered" evidence="1">
    <location>
        <begin position="232"/>
        <end position="251"/>
    </location>
</feature>
<reference evidence="2" key="1">
    <citation type="submission" date="2023-06" db="EMBL/GenBank/DDBJ databases">
        <title>Genome-scale phylogeny and comparative genomics of the fungal order Sordariales.</title>
        <authorList>
            <consortium name="Lawrence Berkeley National Laboratory"/>
            <person name="Hensen N."/>
            <person name="Bonometti L."/>
            <person name="Westerberg I."/>
            <person name="Brannstrom I.O."/>
            <person name="Guillou S."/>
            <person name="Cros-Aarteil S."/>
            <person name="Calhoun S."/>
            <person name="Haridas S."/>
            <person name="Kuo A."/>
            <person name="Mondo S."/>
            <person name="Pangilinan J."/>
            <person name="Riley R."/>
            <person name="Labutti K."/>
            <person name="Andreopoulos B."/>
            <person name="Lipzen A."/>
            <person name="Chen C."/>
            <person name="Yanf M."/>
            <person name="Daum C."/>
            <person name="Ng V."/>
            <person name="Clum A."/>
            <person name="Steindorff A."/>
            <person name="Ohm R."/>
            <person name="Martin F."/>
            <person name="Silar P."/>
            <person name="Natvig D."/>
            <person name="Lalanne C."/>
            <person name="Gautier V."/>
            <person name="Ament-Velasquez S.L."/>
            <person name="Kruys A."/>
            <person name="Hutchinson M.I."/>
            <person name="Powell A.J."/>
            <person name="Barry K."/>
            <person name="Miller A.N."/>
            <person name="Grigoriev I.V."/>
            <person name="Debuchy R."/>
            <person name="Gladieux P."/>
            <person name="Thoren M.H."/>
            <person name="Johannesson H."/>
        </authorList>
    </citation>
    <scope>NUCLEOTIDE SEQUENCE</scope>
    <source>
        <strain evidence="2">SMH2532-1</strain>
    </source>
</reference>
<comment type="caution">
    <text evidence="2">The sequence shown here is derived from an EMBL/GenBank/DDBJ whole genome shotgun (WGS) entry which is preliminary data.</text>
</comment>
<keyword evidence="3" id="KW-1185">Reference proteome</keyword>
<accession>A0AA39YUU1</accession>